<proteinExistence type="predicted"/>
<gene>
    <name evidence="3" type="ORF">FALBO_5980</name>
</gene>
<feature type="region of interest" description="Disordered" evidence="1">
    <location>
        <begin position="94"/>
        <end position="116"/>
    </location>
</feature>
<organism evidence="3 4">
    <name type="scientific">Fusarium albosuccineum</name>
    <dbReference type="NCBI Taxonomy" id="1237068"/>
    <lineage>
        <taxon>Eukaryota</taxon>
        <taxon>Fungi</taxon>
        <taxon>Dikarya</taxon>
        <taxon>Ascomycota</taxon>
        <taxon>Pezizomycotina</taxon>
        <taxon>Sordariomycetes</taxon>
        <taxon>Hypocreomycetidae</taxon>
        <taxon>Hypocreales</taxon>
        <taxon>Nectriaceae</taxon>
        <taxon>Fusarium</taxon>
        <taxon>Fusarium decemcellulare species complex</taxon>
    </lineage>
</organism>
<evidence type="ECO:0008006" key="5">
    <source>
        <dbReference type="Google" id="ProtNLM"/>
    </source>
</evidence>
<sequence>MKILIVTAFAYLAQAVYLIDVGIWQPESGQTFDLVMRELRISEEDIKELNPGRNIDKIYPSLTYNVPYLVPRHGGEWTQDVPPRLIIHEDVEDAGSSISGRQPDEEILPTSGDGPVEEFTFSTTSDMTGISNTATGSYLFHSTSFVGVDSSNVPTSTLAVTEEAPTGEDEGEGGRAETPSGARTEPSLDTSTKAEPHADETATDKTSEQSTRTPQSTATTDLGSATAPGSAEATGISIIASITTDAETSATSHQPSVLESTTGSSRSVSEETSTTSVDVPSDTTDTTILTSTTSGETTRQTGVSDRKSTESSGDLAIPPSTEEKSTRPDSTLVDLDTATTKEPSTVYATEDPMATNQSASQSETTNVEIASKQADTTATMDSSTFYATDSMTTLITSRVENAKVQTYTTVGAKQSWLPSPTCIDGKEEGLEGYENNPESRLVSMIEAWCSRFKAKDASDYIIGIGDPCVYGNDPDSYGLRYGFSTCWIPGCVGDEQSVPQPLKFDDLDCETIFHQVIWKTCKTKNRGAGGILQAGCLSYQLRVGAAE</sequence>
<feature type="chain" id="PRO_5034442756" description="LysM domain-containing protein" evidence="2">
    <location>
        <begin position="16"/>
        <end position="547"/>
    </location>
</feature>
<accession>A0A8H4LGM0</accession>
<keyword evidence="2" id="KW-0732">Signal</keyword>
<dbReference type="EMBL" id="JAADYS010000777">
    <property type="protein sequence ID" value="KAF4467154.1"/>
    <property type="molecule type" value="Genomic_DNA"/>
</dbReference>
<evidence type="ECO:0000313" key="4">
    <source>
        <dbReference type="Proteomes" id="UP000554235"/>
    </source>
</evidence>
<feature type="region of interest" description="Disordered" evidence="1">
    <location>
        <begin position="246"/>
        <end position="366"/>
    </location>
</feature>
<feature type="compositionally biased region" description="Low complexity" evidence="1">
    <location>
        <begin position="259"/>
        <end position="301"/>
    </location>
</feature>
<feature type="compositionally biased region" description="Polar residues" evidence="1">
    <location>
        <begin position="337"/>
        <end position="347"/>
    </location>
</feature>
<protein>
    <recommendedName>
        <fullName evidence="5">LysM domain-containing protein</fullName>
    </recommendedName>
</protein>
<feature type="signal peptide" evidence="2">
    <location>
        <begin position="1"/>
        <end position="15"/>
    </location>
</feature>
<evidence type="ECO:0000256" key="2">
    <source>
        <dbReference type="SAM" id="SignalP"/>
    </source>
</evidence>
<dbReference type="Proteomes" id="UP000554235">
    <property type="component" value="Unassembled WGS sequence"/>
</dbReference>
<keyword evidence="4" id="KW-1185">Reference proteome</keyword>
<comment type="caution">
    <text evidence="3">The sequence shown here is derived from an EMBL/GenBank/DDBJ whole genome shotgun (WGS) entry which is preliminary data.</text>
</comment>
<evidence type="ECO:0000313" key="3">
    <source>
        <dbReference type="EMBL" id="KAF4467154.1"/>
    </source>
</evidence>
<reference evidence="3 4" key="1">
    <citation type="submission" date="2020-01" db="EMBL/GenBank/DDBJ databases">
        <title>Identification and distribution of gene clusters putatively required for synthesis of sphingolipid metabolism inhibitors in phylogenetically diverse species of the filamentous fungus Fusarium.</title>
        <authorList>
            <person name="Kim H.-S."/>
            <person name="Busman M."/>
            <person name="Brown D.W."/>
            <person name="Divon H."/>
            <person name="Uhlig S."/>
            <person name="Proctor R.H."/>
        </authorList>
    </citation>
    <scope>NUCLEOTIDE SEQUENCE [LARGE SCALE GENOMIC DNA]</scope>
    <source>
        <strain evidence="3 4">NRRL 20459</strain>
    </source>
</reference>
<feature type="compositionally biased region" description="Basic and acidic residues" evidence="1">
    <location>
        <begin position="192"/>
        <end position="207"/>
    </location>
</feature>
<dbReference type="AlphaFoldDB" id="A0A8H4LGM0"/>
<name>A0A8H4LGM0_9HYPO</name>
<feature type="compositionally biased region" description="Polar residues" evidence="1">
    <location>
        <begin position="208"/>
        <end position="223"/>
    </location>
</feature>
<evidence type="ECO:0000256" key="1">
    <source>
        <dbReference type="SAM" id="MobiDB-lite"/>
    </source>
</evidence>
<feature type="region of interest" description="Disordered" evidence="1">
    <location>
        <begin position="161"/>
        <end position="231"/>
    </location>
</feature>
<feature type="compositionally biased region" description="Polar residues" evidence="1">
    <location>
        <begin position="354"/>
        <end position="366"/>
    </location>
</feature>
<dbReference type="OrthoDB" id="5099762at2759"/>